<keyword evidence="2" id="KW-1185">Reference proteome</keyword>
<dbReference type="KEGG" id="mar:MAE_13830"/>
<evidence type="ECO:0000313" key="2">
    <source>
        <dbReference type="Proteomes" id="UP000001510"/>
    </source>
</evidence>
<dbReference type="HOGENOM" id="CLU_2826301_0_0_3"/>
<sequence length="66" mass="7412">MSLVFASKWKRATRAKLWQLTSKPGILRLMKPLWVQPSAYLSAGRMPSLGEFGLGIPPFIILVREA</sequence>
<dbReference type="EMBL" id="AP009552">
    <property type="protein sequence ID" value="BAG01205.1"/>
    <property type="molecule type" value="Genomic_DNA"/>
</dbReference>
<dbReference type="EnsemblBacteria" id="BAG01205">
    <property type="protein sequence ID" value="BAG01205"/>
    <property type="gene ID" value="MAE_13830"/>
</dbReference>
<reference evidence="1 2" key="1">
    <citation type="journal article" date="2007" name="DNA Res.">
        <title>Complete genomic structure of the bloom-forming toxic cyanobacterium Microcystis aeruginosa NIES-843.</title>
        <authorList>
            <person name="Kaneko T."/>
            <person name="Nakajima N."/>
            <person name="Okamoto S."/>
            <person name="Suzuki I."/>
            <person name="Tanabe Y."/>
            <person name="Tamaoki M."/>
            <person name="Nakamura Y."/>
            <person name="Kasai F."/>
            <person name="Watanabe A."/>
            <person name="Kawashima K."/>
            <person name="Kishida Y."/>
            <person name="Ono A."/>
            <person name="Shimizu Y."/>
            <person name="Takahashi C."/>
            <person name="Minami C."/>
            <person name="Fujishiro T."/>
            <person name="Kohara M."/>
            <person name="Katoh M."/>
            <person name="Nakazaki N."/>
            <person name="Nakayama S."/>
            <person name="Yamada M."/>
            <person name="Tabata S."/>
            <person name="Watanabe M.M."/>
        </authorList>
    </citation>
    <scope>NUCLEOTIDE SEQUENCE [LARGE SCALE GENOMIC DNA]</scope>
    <source>
        <strain evidence="2">NIES-843 / IAM M-247</strain>
    </source>
</reference>
<protein>
    <submittedName>
        <fullName evidence="1">Uncharacterized protein</fullName>
    </submittedName>
</protein>
<dbReference type="STRING" id="449447.MAE_13830"/>
<accession>B0JU17</accession>
<proteinExistence type="predicted"/>
<dbReference type="PaxDb" id="449447-MAE_13830"/>
<organism evidence="1 2">
    <name type="scientific">Microcystis aeruginosa (strain NIES-843 / IAM M-2473)</name>
    <dbReference type="NCBI Taxonomy" id="449447"/>
    <lineage>
        <taxon>Bacteria</taxon>
        <taxon>Bacillati</taxon>
        <taxon>Cyanobacteriota</taxon>
        <taxon>Cyanophyceae</taxon>
        <taxon>Oscillatoriophycideae</taxon>
        <taxon>Chroococcales</taxon>
        <taxon>Microcystaceae</taxon>
        <taxon>Microcystis</taxon>
    </lineage>
</organism>
<gene>
    <name evidence="1" type="ordered locus">MAE_13830</name>
</gene>
<dbReference type="Proteomes" id="UP000001510">
    <property type="component" value="Chromosome"/>
</dbReference>
<evidence type="ECO:0000313" key="1">
    <source>
        <dbReference type="EMBL" id="BAG01205.1"/>
    </source>
</evidence>
<name>B0JU17_MICAN</name>
<dbReference type="AlphaFoldDB" id="B0JU17"/>